<evidence type="ECO:0000313" key="5">
    <source>
        <dbReference type="Proteomes" id="UP001570417"/>
    </source>
</evidence>
<keyword evidence="1" id="KW-0547">Nucleotide-binding</keyword>
<evidence type="ECO:0000256" key="1">
    <source>
        <dbReference type="ARBA" id="ARBA00022741"/>
    </source>
</evidence>
<feature type="domain" description="AMP-dependent synthetase/ligase" evidence="3">
    <location>
        <begin position="23"/>
        <end position="399"/>
    </location>
</feature>
<protein>
    <submittedName>
        <fullName evidence="4">AMP-binding protein</fullName>
    </submittedName>
</protein>
<dbReference type="Gene3D" id="3.40.50.12780">
    <property type="entry name" value="N-terminal domain of ligase-like"/>
    <property type="match status" value="1"/>
</dbReference>
<evidence type="ECO:0000259" key="3">
    <source>
        <dbReference type="Pfam" id="PF00501"/>
    </source>
</evidence>
<sequence>MIQPNELSKPTCALPPPNEMILKWAEERPNEVYLRQIINRQFVEFTYHEVADKALRLASALENLGAKPGDRVALVSKNCAEWFICDLAMMLGDFVSVPIFPTAGADTIEYCITHSESKIVITGKLDDPAATQKVLDDNPSLISISLPYDTAAQCTHTFDDLISQNSPTEKRPEHYDDKLMSLVYTSGTSGLPKGAMLTYGSFCWSVQRLIDHIGIEKNDRLFSYLPLAHITERVYIFGSSIVGGVQTAFPESLDTFIDDVKMQRPTLFISVPRLWTLFQQRIQDKLPQKKLNFLLKIPFVNGIIKKKLADGLGLDQARVLGCGSAAVPPALLEWYESVGLHITEAWGMTESFAYSTLNYPFRADKIGSVGNAGPGIELKIAPEDDEILVRGEGLFSGYYKNDIATQEAFNAEGWLHTGDIGSLDSEGYLTIRGRKKDTFKTAKGKFVAPVPIENKLFEYSRVEMMCLIGLGLPGPILLVVPHDFPNFDKDRYERTTKRVIEKMNAQLASHEKIKGVLMIKDPWSIENGVLTPTLKIKRHVLEQKYHEIGHNWPSDKLVVWEE</sequence>
<dbReference type="SUPFAM" id="SSF56801">
    <property type="entry name" value="Acetyl-CoA synthetase-like"/>
    <property type="match status" value="1"/>
</dbReference>
<comment type="caution">
    <text evidence="4">The sequence shown here is derived from an EMBL/GenBank/DDBJ whole genome shotgun (WGS) entry which is preliminary data.</text>
</comment>
<name>A0ABV4N8B1_9VIBR</name>
<accession>A0ABV4N8B1</accession>
<dbReference type="InterPro" id="IPR000873">
    <property type="entry name" value="AMP-dep_synth/lig_dom"/>
</dbReference>
<dbReference type="InterPro" id="IPR042099">
    <property type="entry name" value="ANL_N_sf"/>
</dbReference>
<evidence type="ECO:0000313" key="4">
    <source>
        <dbReference type="EMBL" id="MFA0567371.1"/>
    </source>
</evidence>
<organism evidence="4 5">
    <name type="scientific">Vibrio gallaecicus</name>
    <dbReference type="NCBI Taxonomy" id="552386"/>
    <lineage>
        <taxon>Bacteria</taxon>
        <taxon>Pseudomonadati</taxon>
        <taxon>Pseudomonadota</taxon>
        <taxon>Gammaproteobacteria</taxon>
        <taxon>Vibrionales</taxon>
        <taxon>Vibrionaceae</taxon>
        <taxon>Vibrio</taxon>
    </lineage>
</organism>
<gene>
    <name evidence="4" type="ORF">AB4566_03705</name>
</gene>
<dbReference type="PANTHER" id="PTHR43272:SF33">
    <property type="entry name" value="AMP-BINDING DOMAIN-CONTAINING PROTEIN-RELATED"/>
    <property type="match status" value="1"/>
</dbReference>
<dbReference type="RefSeq" id="WP_137373472.1">
    <property type="nucleotide sequence ID" value="NZ_AP025490.1"/>
</dbReference>
<proteinExistence type="predicted"/>
<dbReference type="EMBL" id="JBFRUW010000005">
    <property type="protein sequence ID" value="MFA0567371.1"/>
    <property type="molecule type" value="Genomic_DNA"/>
</dbReference>
<keyword evidence="5" id="KW-1185">Reference proteome</keyword>
<evidence type="ECO:0000256" key="2">
    <source>
        <dbReference type="ARBA" id="ARBA00022840"/>
    </source>
</evidence>
<dbReference type="PANTHER" id="PTHR43272">
    <property type="entry name" value="LONG-CHAIN-FATTY-ACID--COA LIGASE"/>
    <property type="match status" value="1"/>
</dbReference>
<keyword evidence="2" id="KW-0067">ATP-binding</keyword>
<dbReference type="Proteomes" id="UP001570417">
    <property type="component" value="Unassembled WGS sequence"/>
</dbReference>
<dbReference type="Pfam" id="PF00501">
    <property type="entry name" value="AMP-binding"/>
    <property type="match status" value="1"/>
</dbReference>
<dbReference type="Pfam" id="PF23562">
    <property type="entry name" value="AMP-binding_C_3"/>
    <property type="match status" value="1"/>
</dbReference>
<dbReference type="InterPro" id="IPR020845">
    <property type="entry name" value="AMP-binding_CS"/>
</dbReference>
<dbReference type="PROSITE" id="PS00455">
    <property type="entry name" value="AMP_BINDING"/>
    <property type="match status" value="1"/>
</dbReference>
<reference evidence="4 5" key="1">
    <citation type="journal article" date="2024" name="ISME J.">
        <title>Tailless and filamentous prophages are predominant in marine Vibrio.</title>
        <authorList>
            <person name="Steensen K."/>
            <person name="Seneca J."/>
            <person name="Bartlau N."/>
            <person name="Yu X.A."/>
            <person name="Hussain F.A."/>
            <person name="Polz M.F."/>
        </authorList>
    </citation>
    <scope>NUCLEOTIDE SEQUENCE [LARGE SCALE GENOMIC DNA]</scope>
    <source>
        <strain evidence="4 5">10N.222.51.A1</strain>
    </source>
</reference>